<protein>
    <submittedName>
        <fullName evidence="3">Rhodanese-like domain-containing protein</fullName>
    </submittedName>
</protein>
<feature type="domain" description="Rhodanese" evidence="2">
    <location>
        <begin position="29"/>
        <end position="130"/>
    </location>
</feature>
<dbReference type="CDD" id="cd00158">
    <property type="entry name" value="RHOD"/>
    <property type="match status" value="1"/>
</dbReference>
<keyword evidence="4" id="KW-1185">Reference proteome</keyword>
<accession>A0A7D5DAP9</accession>
<dbReference type="KEGG" id="pez:HWQ56_21105"/>
<feature type="signal peptide" evidence="1">
    <location>
        <begin position="1"/>
        <end position="18"/>
    </location>
</feature>
<dbReference type="InterPro" id="IPR036873">
    <property type="entry name" value="Rhodanese-like_dom_sf"/>
</dbReference>
<dbReference type="AlphaFoldDB" id="A0A7D5DAP9"/>
<keyword evidence="1" id="KW-0732">Signal</keyword>
<dbReference type="RefSeq" id="WP_158156724.1">
    <property type="nucleotide sequence ID" value="NZ_CP056030.1"/>
</dbReference>
<evidence type="ECO:0000259" key="2">
    <source>
        <dbReference type="PROSITE" id="PS50206"/>
    </source>
</evidence>
<dbReference type="SUPFAM" id="SSF52821">
    <property type="entry name" value="Rhodanese/Cell cycle control phosphatase"/>
    <property type="match status" value="1"/>
</dbReference>
<dbReference type="Pfam" id="PF00581">
    <property type="entry name" value="Rhodanese"/>
    <property type="match status" value="1"/>
</dbReference>
<organism evidence="3 4">
    <name type="scientific">Pseudomonas eucalypticola</name>
    <dbReference type="NCBI Taxonomy" id="2599595"/>
    <lineage>
        <taxon>Bacteria</taxon>
        <taxon>Pseudomonadati</taxon>
        <taxon>Pseudomonadota</taxon>
        <taxon>Gammaproteobacteria</taxon>
        <taxon>Pseudomonadales</taxon>
        <taxon>Pseudomonadaceae</taxon>
        <taxon>Pseudomonas</taxon>
    </lineage>
</organism>
<dbReference type="Gene3D" id="3.40.250.10">
    <property type="entry name" value="Rhodanese-like domain"/>
    <property type="match status" value="1"/>
</dbReference>
<reference evidence="3 4" key="1">
    <citation type="submission" date="2020-06" db="EMBL/GenBank/DDBJ databases">
        <title>Pseudomonas eucalypticola sp. nov., an endophyte of Eucalyptus dunnii leaves with biocontrol ability of eucalyptus leaf blight.</title>
        <authorList>
            <person name="Liu Y."/>
            <person name="Song Z."/>
            <person name="Zeng H."/>
            <person name="Lu M."/>
            <person name="Wang X."/>
            <person name="Lian X."/>
            <person name="Zhang Q."/>
        </authorList>
    </citation>
    <scope>NUCLEOTIDE SEQUENCE [LARGE SCALE GENOMIC DNA]</scope>
    <source>
        <strain evidence="3 4">NP-1</strain>
    </source>
</reference>
<dbReference type="Proteomes" id="UP000509568">
    <property type="component" value="Chromosome"/>
</dbReference>
<dbReference type="PROSITE" id="PS50206">
    <property type="entry name" value="RHODANESE_3"/>
    <property type="match status" value="1"/>
</dbReference>
<proteinExistence type="predicted"/>
<name>A0A7D5DAP9_9PSED</name>
<dbReference type="InterPro" id="IPR001763">
    <property type="entry name" value="Rhodanese-like_dom"/>
</dbReference>
<evidence type="ECO:0000313" key="3">
    <source>
        <dbReference type="EMBL" id="QKZ06135.1"/>
    </source>
</evidence>
<evidence type="ECO:0000256" key="1">
    <source>
        <dbReference type="SAM" id="SignalP"/>
    </source>
</evidence>
<gene>
    <name evidence="3" type="ORF">HWQ56_21105</name>
</gene>
<sequence length="136" mass="14862">MRRWIAPLVLLMSAHANAYVDIDEAVDQIGNGVVILDVRNNDQFAAGHINNALQVDIALRPLSSSDTDARGLAYQLAKVIQNKSQVVVMYSDTDANANKAEAALKKAGFLSIVNGGNYMDLNSALFRLCQKDNFYC</sequence>
<feature type="chain" id="PRO_5028926639" evidence="1">
    <location>
        <begin position="19"/>
        <end position="136"/>
    </location>
</feature>
<evidence type="ECO:0000313" key="4">
    <source>
        <dbReference type="Proteomes" id="UP000509568"/>
    </source>
</evidence>
<dbReference type="EMBL" id="CP056030">
    <property type="protein sequence ID" value="QKZ06135.1"/>
    <property type="molecule type" value="Genomic_DNA"/>
</dbReference>